<proteinExistence type="predicted"/>
<sequence>MIKNNVRRLSAAAGLAVGLLAVGSLASVAAFAGTDASDTRHDTEIFQLIAKQTQAEAIDHGKKGLSLGDERTVFEDVYRDGKKIGDHSVVCTYVHLAPDALQCVGTFSLPDGQINAQALLHLPAGPSIDIPINGGSGAYGTAHGYVHTVPAGETERHLTFHVTR</sequence>
<dbReference type="Gene3D" id="2.40.480.10">
    <property type="entry name" value="Allene oxide cyclase-like"/>
    <property type="match status" value="1"/>
</dbReference>
<evidence type="ECO:0000259" key="2">
    <source>
        <dbReference type="Pfam" id="PF18678"/>
    </source>
</evidence>
<evidence type="ECO:0000256" key="1">
    <source>
        <dbReference type="SAM" id="SignalP"/>
    </source>
</evidence>
<dbReference type="InterPro" id="IPR044859">
    <property type="entry name" value="Allene_oxi_cyc_Dirigent"/>
</dbReference>
<comment type="caution">
    <text evidence="3">The sequence shown here is derived from an EMBL/GenBank/DDBJ whole genome shotgun (WGS) entry which is preliminary data.</text>
</comment>
<dbReference type="RefSeq" id="WP_203688386.1">
    <property type="nucleotide sequence ID" value="NZ_BAAALC010000049.1"/>
</dbReference>
<name>A0A8J3KV25_9ACTN</name>
<dbReference type="GO" id="GO:0017000">
    <property type="term" value="P:antibiotic biosynthetic process"/>
    <property type="evidence" value="ECO:0007669"/>
    <property type="project" value="InterPro"/>
</dbReference>
<feature type="chain" id="PRO_5035153467" description="Allene oxide cyclase barrel-like domain-containing protein" evidence="1">
    <location>
        <begin position="33"/>
        <end position="164"/>
    </location>
</feature>
<reference evidence="3 4" key="1">
    <citation type="submission" date="2021-01" db="EMBL/GenBank/DDBJ databases">
        <title>Whole genome shotgun sequence of Catellatospora coxensis NBRC 107359.</title>
        <authorList>
            <person name="Komaki H."/>
            <person name="Tamura T."/>
        </authorList>
    </citation>
    <scope>NUCLEOTIDE SEQUENCE [LARGE SCALE GENOMIC DNA]</scope>
    <source>
        <strain evidence="3 4">NBRC 107359</strain>
    </source>
</reference>
<evidence type="ECO:0000313" key="3">
    <source>
        <dbReference type="EMBL" id="GIG03924.1"/>
    </source>
</evidence>
<evidence type="ECO:0000313" key="4">
    <source>
        <dbReference type="Proteomes" id="UP000630887"/>
    </source>
</evidence>
<keyword evidence="4" id="KW-1185">Reference proteome</keyword>
<dbReference type="GO" id="GO:0016853">
    <property type="term" value="F:isomerase activity"/>
    <property type="evidence" value="ECO:0007669"/>
    <property type="project" value="InterPro"/>
</dbReference>
<dbReference type="AlphaFoldDB" id="A0A8J3KV25"/>
<keyword evidence="1" id="KW-0732">Signal</keyword>
<dbReference type="Pfam" id="PF18678">
    <property type="entry name" value="AOC_like"/>
    <property type="match status" value="1"/>
</dbReference>
<accession>A0A8J3KV25</accession>
<feature type="signal peptide" evidence="1">
    <location>
        <begin position="1"/>
        <end position="32"/>
    </location>
</feature>
<dbReference type="InterPro" id="IPR041013">
    <property type="entry name" value="AOC-like"/>
</dbReference>
<protein>
    <recommendedName>
        <fullName evidence="2">Allene oxide cyclase barrel-like domain-containing protein</fullName>
    </recommendedName>
</protein>
<organism evidence="3 4">
    <name type="scientific">Catellatospora coxensis</name>
    <dbReference type="NCBI Taxonomy" id="310354"/>
    <lineage>
        <taxon>Bacteria</taxon>
        <taxon>Bacillati</taxon>
        <taxon>Actinomycetota</taxon>
        <taxon>Actinomycetes</taxon>
        <taxon>Micromonosporales</taxon>
        <taxon>Micromonosporaceae</taxon>
        <taxon>Catellatospora</taxon>
    </lineage>
</organism>
<feature type="domain" description="Allene oxide cyclase barrel-like" evidence="2">
    <location>
        <begin position="53"/>
        <end position="156"/>
    </location>
</feature>
<dbReference type="Proteomes" id="UP000630887">
    <property type="component" value="Unassembled WGS sequence"/>
</dbReference>
<gene>
    <name evidence="3" type="ORF">Cco03nite_06240</name>
</gene>
<dbReference type="EMBL" id="BONI01000004">
    <property type="protein sequence ID" value="GIG03924.1"/>
    <property type="molecule type" value="Genomic_DNA"/>
</dbReference>